<comment type="caution">
    <text evidence="2">The sequence shown here is derived from an EMBL/GenBank/DDBJ whole genome shotgun (WGS) entry which is preliminary data.</text>
</comment>
<accession>A0A2S9XIZ0</accession>
<dbReference type="EMBL" id="PVNK01000203">
    <property type="protein sequence ID" value="PRP92846.1"/>
    <property type="molecule type" value="Genomic_DNA"/>
</dbReference>
<keyword evidence="3" id="KW-1185">Reference proteome</keyword>
<dbReference type="AlphaFoldDB" id="A0A2S9XIZ0"/>
<dbReference type="RefSeq" id="WP_106393934.1">
    <property type="nucleotide sequence ID" value="NZ_PVNK01000203.1"/>
</dbReference>
<evidence type="ECO:0000256" key="1">
    <source>
        <dbReference type="SAM" id="MobiDB-lite"/>
    </source>
</evidence>
<dbReference type="Proteomes" id="UP000237968">
    <property type="component" value="Unassembled WGS sequence"/>
</dbReference>
<organism evidence="2 3">
    <name type="scientific">Enhygromyxa salina</name>
    <dbReference type="NCBI Taxonomy" id="215803"/>
    <lineage>
        <taxon>Bacteria</taxon>
        <taxon>Pseudomonadati</taxon>
        <taxon>Myxococcota</taxon>
        <taxon>Polyangia</taxon>
        <taxon>Nannocystales</taxon>
        <taxon>Nannocystaceae</taxon>
        <taxon>Enhygromyxa</taxon>
    </lineage>
</organism>
<protein>
    <recommendedName>
        <fullName evidence="4">Peptidase MA-like domain-containing protein</fullName>
    </recommendedName>
</protein>
<proteinExistence type="predicted"/>
<dbReference type="OrthoDB" id="9794671at2"/>
<gene>
    <name evidence="2" type="ORF">ENSA5_46780</name>
</gene>
<name>A0A2S9XIZ0_9BACT</name>
<feature type="region of interest" description="Disordered" evidence="1">
    <location>
        <begin position="1"/>
        <end position="30"/>
    </location>
</feature>
<feature type="compositionally biased region" description="Low complexity" evidence="1">
    <location>
        <begin position="7"/>
        <end position="23"/>
    </location>
</feature>
<reference evidence="2 3" key="1">
    <citation type="submission" date="2018-03" db="EMBL/GenBank/DDBJ databases">
        <title>Draft Genome Sequences of the Obligatory Marine Myxobacteria Enhygromyxa salina SWB005.</title>
        <authorList>
            <person name="Poehlein A."/>
            <person name="Moghaddam J.A."/>
            <person name="Harms H."/>
            <person name="Alanjari M."/>
            <person name="Koenig G.M."/>
            <person name="Daniel R."/>
            <person name="Schaeberle T.F."/>
        </authorList>
    </citation>
    <scope>NUCLEOTIDE SEQUENCE [LARGE SCALE GENOMIC DNA]</scope>
    <source>
        <strain evidence="2 3">SWB005</strain>
    </source>
</reference>
<sequence length="434" mass="45342">MKGGPDPAAASSSERAPRSAQEATGPTPNAFFTRGELTFVVGTAGDELADRGVVAQAEFIRALLFSTSKLVTDASIDVGKGPRVWPKNPVVYGGPQVNTMLAELAPTLPFELSSDALTIGGETFSGPGYRVIAVVPGRAPDERGPGYPEFLLYAGTGTPGVAEINEVSHGAEPILIADQFGRLVTGRWVRGPGAELEAALASERAPRPAWRGLTRTLEKGGARLRVHFLAEGPADADEQQLVEACVRGVKTVIDKLGVSDPVQLSIYVYPDAETKRRLTGDGGHGNAVVSSGSVHVIRLDPAVGGELESLLAHEATHVLAYEAWGPPGSALFGEGLAVWVSGQYGGRRLGAWKSQITEHAPIATLLGPAFTKLPEQTSYPIAGLIVKTAVAELGRDAVRDHLLGASAESWAAACEQAGTTPDELEQALSNALAN</sequence>
<evidence type="ECO:0008006" key="4">
    <source>
        <dbReference type="Google" id="ProtNLM"/>
    </source>
</evidence>
<evidence type="ECO:0000313" key="2">
    <source>
        <dbReference type="EMBL" id="PRP92846.1"/>
    </source>
</evidence>
<evidence type="ECO:0000313" key="3">
    <source>
        <dbReference type="Proteomes" id="UP000237968"/>
    </source>
</evidence>